<evidence type="ECO:0000313" key="2">
    <source>
        <dbReference type="Proteomes" id="UP000229812"/>
    </source>
</evidence>
<gene>
    <name evidence="1" type="ORF">Lull_047</name>
</gene>
<protein>
    <submittedName>
        <fullName evidence="1">Uncharacterized protein</fullName>
    </submittedName>
</protein>
<sequence>MPGSVKLGKYLDDQNIPRQIEGVALVDAAGEIIGTPASSLVIKTYTPGGLAVVSGQLTRPADTNAYVQYDLIANSTTAATASSIMDAVRNTGEALRIEVVSLHTSNEAAKGKTFRVHLFSSQPTLTVNDNGVFNAGGAQTLAISGVGGYVGYVDVLLAQAGATGAVGNAAFSIPRTVKPSSANNIYFVLEQRDAAGYTPLSSEVLTVTIEGQWS</sequence>
<proteinExistence type="predicted"/>
<dbReference type="Proteomes" id="UP000229812">
    <property type="component" value="Segment"/>
</dbReference>
<reference evidence="2" key="1">
    <citation type="submission" date="2017-08" db="EMBL/GenBank/DDBJ databases">
        <title>A subgroup of T7-like phages that infect Caulobacter.</title>
        <authorList>
            <person name="Nguyen D."/>
            <person name="Ely B."/>
        </authorList>
    </citation>
    <scope>NUCLEOTIDE SEQUENCE [LARGE SCALE GENOMIC DNA]</scope>
</reference>
<dbReference type="EMBL" id="MF621978">
    <property type="protein sequence ID" value="ATI16354.1"/>
    <property type="molecule type" value="Genomic_DNA"/>
</dbReference>
<keyword evidence="2" id="KW-1185">Reference proteome</keyword>
<organism evidence="1 2">
    <name type="scientific">Caulobacter phage Lullwater</name>
    <dbReference type="NCBI Taxonomy" id="2024607"/>
    <lineage>
        <taxon>Viruses</taxon>
        <taxon>Duplodnaviria</taxon>
        <taxon>Heunggongvirae</taxon>
        <taxon>Uroviricota</taxon>
        <taxon>Caudoviricetes</taxon>
        <taxon>Autographivirales</taxon>
        <taxon>Autonotataviridae</taxon>
        <taxon>Lullwatervirus</taxon>
        <taxon>Lullwatervirus lullwater</taxon>
    </lineage>
</organism>
<accession>A0A291LB52</accession>
<name>A0A291LB52_9CAUD</name>
<evidence type="ECO:0000313" key="1">
    <source>
        <dbReference type="EMBL" id="ATI16354.1"/>
    </source>
</evidence>